<gene>
    <name evidence="2" type="ORF">GCM10022393_03540</name>
</gene>
<protein>
    <recommendedName>
        <fullName evidence="1">DUF2059 domain-containing protein</fullName>
    </recommendedName>
</protein>
<evidence type="ECO:0000313" key="2">
    <source>
        <dbReference type="EMBL" id="GAA4107918.1"/>
    </source>
</evidence>
<keyword evidence="3" id="KW-1185">Reference proteome</keyword>
<sequence>MRSLVFILTFILTSVIYGQQRSYHEDAIKYLEINGTEQQYEGAVDQMFVMLQQQYQDRNVPDSVWDELKNQKEDAIINIKSLLVSAYRSNFSQDDIRQLITFYESETGSQVVADITQLTDAQKAELNAFYNSEVGKKVQNQSETLTMMVSEVSELWSRSLYEQTIEKLTGKGY</sequence>
<proteinExistence type="predicted"/>
<name>A0ABP7X9S3_9FLAO</name>
<evidence type="ECO:0000259" key="1">
    <source>
        <dbReference type="Pfam" id="PF09832"/>
    </source>
</evidence>
<evidence type="ECO:0000313" key="3">
    <source>
        <dbReference type="Proteomes" id="UP001500459"/>
    </source>
</evidence>
<dbReference type="Proteomes" id="UP001500459">
    <property type="component" value="Unassembled WGS sequence"/>
</dbReference>
<feature type="domain" description="DUF2059" evidence="1">
    <location>
        <begin position="79"/>
        <end position="120"/>
    </location>
</feature>
<accession>A0ABP7X9S3</accession>
<organism evidence="2 3">
    <name type="scientific">Aquimarina addita</name>
    <dbReference type="NCBI Taxonomy" id="870485"/>
    <lineage>
        <taxon>Bacteria</taxon>
        <taxon>Pseudomonadati</taxon>
        <taxon>Bacteroidota</taxon>
        <taxon>Flavobacteriia</taxon>
        <taxon>Flavobacteriales</taxon>
        <taxon>Flavobacteriaceae</taxon>
        <taxon>Aquimarina</taxon>
    </lineage>
</organism>
<dbReference type="Pfam" id="PF09832">
    <property type="entry name" value="DUF2059"/>
    <property type="match status" value="1"/>
</dbReference>
<dbReference type="RefSeq" id="WP_344924191.1">
    <property type="nucleotide sequence ID" value="NZ_BAABCW010000001.1"/>
</dbReference>
<dbReference type="EMBL" id="BAABCW010000001">
    <property type="protein sequence ID" value="GAA4107918.1"/>
    <property type="molecule type" value="Genomic_DNA"/>
</dbReference>
<dbReference type="InterPro" id="IPR018637">
    <property type="entry name" value="DUF2059"/>
</dbReference>
<reference evidence="3" key="1">
    <citation type="journal article" date="2019" name="Int. J. Syst. Evol. Microbiol.">
        <title>The Global Catalogue of Microorganisms (GCM) 10K type strain sequencing project: providing services to taxonomists for standard genome sequencing and annotation.</title>
        <authorList>
            <consortium name="The Broad Institute Genomics Platform"/>
            <consortium name="The Broad Institute Genome Sequencing Center for Infectious Disease"/>
            <person name="Wu L."/>
            <person name="Ma J."/>
        </authorList>
    </citation>
    <scope>NUCLEOTIDE SEQUENCE [LARGE SCALE GENOMIC DNA]</scope>
    <source>
        <strain evidence="3">JCM 17106</strain>
    </source>
</reference>
<comment type="caution">
    <text evidence="2">The sequence shown here is derived from an EMBL/GenBank/DDBJ whole genome shotgun (WGS) entry which is preliminary data.</text>
</comment>